<gene>
    <name evidence="2" type="ORF">PQQ63_38825</name>
</gene>
<comment type="caution">
    <text evidence="2">The sequence shown here is derived from an EMBL/GenBank/DDBJ whole genome shotgun (WGS) entry which is preliminary data.</text>
</comment>
<dbReference type="EMBL" id="JAQQCF010000105">
    <property type="protein sequence ID" value="MFM0642624.1"/>
    <property type="molecule type" value="Genomic_DNA"/>
</dbReference>
<dbReference type="InterPro" id="IPR023606">
    <property type="entry name" value="CoA-Trfase_III_dom_1_sf"/>
</dbReference>
<proteinExistence type="predicted"/>
<evidence type="ECO:0000313" key="3">
    <source>
        <dbReference type="Proteomes" id="UP001629432"/>
    </source>
</evidence>
<dbReference type="Gene3D" id="3.40.50.10540">
    <property type="entry name" value="Crotonobetainyl-coa:carnitine coa-transferase, domain 1"/>
    <property type="match status" value="1"/>
</dbReference>
<organism evidence="2 3">
    <name type="scientific">Paraburkholderia metrosideri</name>
    <dbReference type="NCBI Taxonomy" id="580937"/>
    <lineage>
        <taxon>Bacteria</taxon>
        <taxon>Pseudomonadati</taxon>
        <taxon>Pseudomonadota</taxon>
        <taxon>Betaproteobacteria</taxon>
        <taxon>Burkholderiales</taxon>
        <taxon>Burkholderiaceae</taxon>
        <taxon>Paraburkholderia</taxon>
    </lineage>
</organism>
<evidence type="ECO:0000256" key="1">
    <source>
        <dbReference type="ARBA" id="ARBA00022679"/>
    </source>
</evidence>
<evidence type="ECO:0000313" key="2">
    <source>
        <dbReference type="EMBL" id="MFM0642624.1"/>
    </source>
</evidence>
<dbReference type="Gene3D" id="3.30.1540.10">
    <property type="entry name" value="formyl-coa transferase, domain 3"/>
    <property type="match status" value="1"/>
</dbReference>
<dbReference type="InterPro" id="IPR050483">
    <property type="entry name" value="CoA-transferase_III_domain"/>
</dbReference>
<accession>A0ABW9E6Q4</accession>
<dbReference type="RefSeq" id="WP_408242435.1">
    <property type="nucleotide sequence ID" value="NZ_JAQQCF010000105.1"/>
</dbReference>
<keyword evidence="1" id="KW-0808">Transferase</keyword>
<dbReference type="SUPFAM" id="SSF89796">
    <property type="entry name" value="CoA-transferase family III (CaiB/BaiF)"/>
    <property type="match status" value="1"/>
</dbReference>
<dbReference type="Proteomes" id="UP001629432">
    <property type="component" value="Unassembled WGS sequence"/>
</dbReference>
<dbReference type="PANTHER" id="PTHR48207">
    <property type="entry name" value="SUCCINATE--HYDROXYMETHYLGLUTARATE COA-TRANSFERASE"/>
    <property type="match status" value="1"/>
</dbReference>
<dbReference type="InterPro" id="IPR003673">
    <property type="entry name" value="CoA-Trfase_fam_III"/>
</dbReference>
<name>A0ABW9E6Q4_9BURK</name>
<dbReference type="InterPro" id="IPR044855">
    <property type="entry name" value="CoA-Trfase_III_dom3_sf"/>
</dbReference>
<reference evidence="2 3" key="1">
    <citation type="journal article" date="2024" name="Chem. Sci.">
        <title>Discovery of megapolipeptins by genome mining of a Burkholderiales bacteria collection.</title>
        <authorList>
            <person name="Paulo B.S."/>
            <person name="Recchia M.J.J."/>
            <person name="Lee S."/>
            <person name="Fergusson C.H."/>
            <person name="Romanowski S.B."/>
            <person name="Hernandez A."/>
            <person name="Krull N."/>
            <person name="Liu D.Y."/>
            <person name="Cavanagh H."/>
            <person name="Bos A."/>
            <person name="Gray C.A."/>
            <person name="Murphy B.T."/>
            <person name="Linington R.G."/>
            <person name="Eustaquio A.S."/>
        </authorList>
    </citation>
    <scope>NUCLEOTIDE SEQUENCE [LARGE SCALE GENOMIC DNA]</scope>
    <source>
        <strain evidence="2 3">RL17-338-BIC-A</strain>
    </source>
</reference>
<protein>
    <submittedName>
        <fullName evidence="2">CaiB/BaiF CoA-transferase family protein</fullName>
    </submittedName>
</protein>
<keyword evidence="3" id="KW-1185">Reference proteome</keyword>
<sequence>MRPLDGITVVSLEQAVAAPYAARQLADLGARVIKIERLDGGDFSRTYDDKVLGLSSHFVWSNRSKESLALDIKKPAGLRILRQLLGQADVFIQNIAPGSVARMGLTYDSLRLTNPGIIVCNISAFGKGGPDGARKAYDLLIQCETGLISITGSPDEMAKVPISIADIATGMYAFTSILAAIIRRDRQGVGAEIDISMLEALGEWMGYPMYYTTHGGTPPPRSGITHATIAPYGPFRAGDERSVFFGIQNEREWKSFCEDVLQQPDLVNDPRFNSNTLRVQHKAELTALIERGFRQHSSRQVLDLLEKSGIAYAQLNDVSAFASHPQLQARSRWRPVATEAGTIDMLLPPVNLNGFDARMEPVPALGEHSESILRELGISPAEIDQLRRNSVI</sequence>
<dbReference type="Pfam" id="PF02515">
    <property type="entry name" value="CoA_transf_3"/>
    <property type="match status" value="1"/>
</dbReference>
<dbReference type="PANTHER" id="PTHR48207:SF3">
    <property type="entry name" value="SUCCINATE--HYDROXYMETHYLGLUTARATE COA-TRANSFERASE"/>
    <property type="match status" value="1"/>
</dbReference>